<evidence type="ECO:0000313" key="3">
    <source>
        <dbReference type="Proteomes" id="UP000640333"/>
    </source>
</evidence>
<accession>A0A8J7FAZ1</accession>
<dbReference type="EMBL" id="JADEYS010000002">
    <property type="protein sequence ID" value="MBE9396139.1"/>
    <property type="molecule type" value="Genomic_DNA"/>
</dbReference>
<gene>
    <name evidence="2" type="ORF">IOQ59_02565</name>
</gene>
<proteinExistence type="predicted"/>
<comment type="caution">
    <text evidence="2">The sequence shown here is derived from an EMBL/GenBank/DDBJ whole genome shotgun (WGS) entry which is preliminary data.</text>
</comment>
<sequence length="162" mass="18153">MSLEQTPSKTFTPVSSADIESSLRCYADVLASLTVESLPALVALTSEQIRFSDPFHRIEGQDHFRAIMQDMFTRLDGVCFCVHQVAPVANETMRGGFLYWTFTASSKLTGTFSFDGTSCIELDAEGLVQVHEDYWDSAALYRHIPGLGLLFRWLQRKAACQM</sequence>
<keyword evidence="3" id="KW-1185">Reference proteome</keyword>
<organism evidence="2 3">
    <name type="scientific">Pontibacterium sinense</name>
    <dbReference type="NCBI Taxonomy" id="2781979"/>
    <lineage>
        <taxon>Bacteria</taxon>
        <taxon>Pseudomonadati</taxon>
        <taxon>Pseudomonadota</taxon>
        <taxon>Gammaproteobacteria</taxon>
        <taxon>Oceanospirillales</taxon>
        <taxon>Oceanospirillaceae</taxon>
        <taxon>Pontibacterium</taxon>
    </lineage>
</organism>
<feature type="domain" description="SnoaL-like" evidence="1">
    <location>
        <begin position="36"/>
        <end position="128"/>
    </location>
</feature>
<dbReference type="InterPro" id="IPR037401">
    <property type="entry name" value="SnoaL-like"/>
</dbReference>
<name>A0A8J7FAZ1_9GAMM</name>
<dbReference type="InterPro" id="IPR032710">
    <property type="entry name" value="NTF2-like_dom_sf"/>
</dbReference>
<reference evidence="2" key="1">
    <citation type="submission" date="2020-10" db="EMBL/GenBank/DDBJ databases">
        <title>Bacterium isolated from coastal waters sediment.</title>
        <authorList>
            <person name="Chen R.-J."/>
            <person name="Lu D.-C."/>
            <person name="Zhu K.-L."/>
            <person name="Du Z.-J."/>
        </authorList>
    </citation>
    <scope>NUCLEOTIDE SEQUENCE</scope>
    <source>
        <strain evidence="2">N1Y112</strain>
    </source>
</reference>
<dbReference type="SUPFAM" id="SSF54427">
    <property type="entry name" value="NTF2-like"/>
    <property type="match status" value="1"/>
</dbReference>
<dbReference type="AlphaFoldDB" id="A0A8J7FAZ1"/>
<evidence type="ECO:0000259" key="1">
    <source>
        <dbReference type="Pfam" id="PF12680"/>
    </source>
</evidence>
<dbReference type="Pfam" id="PF12680">
    <property type="entry name" value="SnoaL_2"/>
    <property type="match status" value="1"/>
</dbReference>
<dbReference type="Gene3D" id="3.10.450.50">
    <property type="match status" value="1"/>
</dbReference>
<dbReference type="RefSeq" id="WP_193951695.1">
    <property type="nucleotide sequence ID" value="NZ_JADEYS010000002.1"/>
</dbReference>
<protein>
    <submittedName>
        <fullName evidence="2">Nuclear transport factor 2 family protein</fullName>
    </submittedName>
</protein>
<dbReference type="Proteomes" id="UP000640333">
    <property type="component" value="Unassembled WGS sequence"/>
</dbReference>
<evidence type="ECO:0000313" key="2">
    <source>
        <dbReference type="EMBL" id="MBE9396139.1"/>
    </source>
</evidence>